<dbReference type="Pfam" id="PF00266">
    <property type="entry name" value="Aminotran_5"/>
    <property type="match status" value="1"/>
</dbReference>
<dbReference type="PIRSF" id="PIRSF005572">
    <property type="entry name" value="NifS"/>
    <property type="match status" value="1"/>
</dbReference>
<evidence type="ECO:0000313" key="4">
    <source>
        <dbReference type="EMBL" id="TLQ49338.1"/>
    </source>
</evidence>
<dbReference type="Gene3D" id="3.40.640.10">
    <property type="entry name" value="Type I PLP-dependent aspartate aminotransferase-like (Major domain)"/>
    <property type="match status" value="1"/>
</dbReference>
<dbReference type="InterPro" id="IPR015424">
    <property type="entry name" value="PyrdxlP-dep_Trfase"/>
</dbReference>
<dbReference type="SUPFAM" id="SSF53383">
    <property type="entry name" value="PLP-dependent transferases"/>
    <property type="match status" value="1"/>
</dbReference>
<dbReference type="RefSeq" id="WP_138403620.1">
    <property type="nucleotide sequence ID" value="NZ_VBSP01000002.1"/>
</dbReference>
<dbReference type="AlphaFoldDB" id="A0A5R9ELX0"/>
<dbReference type="Gene3D" id="1.10.260.50">
    <property type="match status" value="1"/>
</dbReference>
<dbReference type="Gene3D" id="3.90.1150.10">
    <property type="entry name" value="Aspartate Aminotransferase, domain 1"/>
    <property type="match status" value="1"/>
</dbReference>
<dbReference type="InterPro" id="IPR000192">
    <property type="entry name" value="Aminotrans_V_dom"/>
</dbReference>
<evidence type="ECO:0000259" key="3">
    <source>
        <dbReference type="Pfam" id="PF00266"/>
    </source>
</evidence>
<accession>A0A5R9ELX0</accession>
<comment type="caution">
    <text evidence="4">The sequence shown here is derived from an EMBL/GenBank/DDBJ whole genome shotgun (WGS) entry which is preliminary data.</text>
</comment>
<dbReference type="PANTHER" id="PTHR11601:SF50">
    <property type="entry name" value="CYSTEINE DESULFURASE ISCS 2-RELATED"/>
    <property type="match status" value="1"/>
</dbReference>
<dbReference type="OrthoDB" id="9808002at2"/>
<protein>
    <submittedName>
        <fullName evidence="4">Cysteine desulfurase</fullName>
    </submittedName>
</protein>
<dbReference type="EMBL" id="VBSP01000002">
    <property type="protein sequence ID" value="TLQ49338.1"/>
    <property type="molecule type" value="Genomic_DNA"/>
</dbReference>
<feature type="domain" description="Aminotransferase class V" evidence="3">
    <location>
        <begin position="3"/>
        <end position="365"/>
    </location>
</feature>
<dbReference type="Proteomes" id="UP000306420">
    <property type="component" value="Unassembled WGS sequence"/>
</dbReference>
<evidence type="ECO:0000256" key="1">
    <source>
        <dbReference type="ARBA" id="ARBA00001933"/>
    </source>
</evidence>
<gene>
    <name evidence="4" type="ORF">FEZ33_01515</name>
</gene>
<dbReference type="InterPro" id="IPR015422">
    <property type="entry name" value="PyrdxlP-dep_Trfase_small"/>
</dbReference>
<dbReference type="GO" id="GO:0003824">
    <property type="term" value="F:catalytic activity"/>
    <property type="evidence" value="ECO:0007669"/>
    <property type="project" value="UniProtKB-ARBA"/>
</dbReference>
<reference evidence="4 5" key="1">
    <citation type="submission" date="2019-05" db="EMBL/GenBank/DDBJ databases">
        <title>The metagenome of a microbial culture collection derived from dairy environment covers the genomic content of the human microbiome.</title>
        <authorList>
            <person name="Roder T."/>
            <person name="Wuthrich D."/>
            <person name="Sattari Z."/>
            <person name="Von Ah U."/>
            <person name="Bar C."/>
            <person name="Ronchi F."/>
            <person name="Macpherson A.J."/>
            <person name="Ganal-Vonarburg S.C."/>
            <person name="Bruggmann R."/>
            <person name="Vergeres G."/>
        </authorList>
    </citation>
    <scope>NUCLEOTIDE SEQUENCE [LARGE SCALE GENOMIC DNA]</scope>
    <source>
        <strain evidence="4 5">FAM 24227</strain>
    </source>
</reference>
<organism evidence="4 5">
    <name type="scientific">Ruoffia tabacinasalis</name>
    <dbReference type="NCBI Taxonomy" id="87458"/>
    <lineage>
        <taxon>Bacteria</taxon>
        <taxon>Bacillati</taxon>
        <taxon>Bacillota</taxon>
        <taxon>Bacilli</taxon>
        <taxon>Lactobacillales</taxon>
        <taxon>Aerococcaceae</taxon>
        <taxon>Ruoffia</taxon>
    </lineage>
</organism>
<sequence length="380" mass="42291">MYYFDNSATTKPTTEILDIYQKVSLNYFGNPSSAHKLGEEAKALMTSARRQIATILGFESNEIYFASSGTEVNNWVMQPILKAIKQIHPNRNKVLISSIEHPATMKQIPLLESLGYQVELINVDGNGQIDLAHFESLLDNEVLLVSVMGVNNEVGAIQPVKEIATLLQKFPQVIWHMDGVQTITSQIELLREPRIDMITLSSHKFHSVRGVGILAHRQRVPNMPLLHGGGQETGRRSSTENLAGIVATSRALRKMNEIQVDTKERLADYRSRIIDTLTNLDWQVFAEATGSEHIVCAALAPVPGEVLLHALEEHVVFVSTTSACASRSHQEHATLKAMNIPDEISKSAIRLSMAHTTTDKDVDYLLTTLEQVTEQFKNYA</sequence>
<dbReference type="PANTHER" id="PTHR11601">
    <property type="entry name" value="CYSTEINE DESULFURYLASE FAMILY MEMBER"/>
    <property type="match status" value="1"/>
</dbReference>
<dbReference type="InterPro" id="IPR015421">
    <property type="entry name" value="PyrdxlP-dep_Trfase_major"/>
</dbReference>
<comment type="cofactor">
    <cofactor evidence="1">
        <name>pyridoxal 5'-phosphate</name>
        <dbReference type="ChEBI" id="CHEBI:597326"/>
    </cofactor>
</comment>
<evidence type="ECO:0000256" key="2">
    <source>
        <dbReference type="ARBA" id="ARBA00022898"/>
    </source>
</evidence>
<keyword evidence="2" id="KW-0663">Pyridoxal phosphate</keyword>
<name>A0A5R9ELX0_9LACT</name>
<dbReference type="InterPro" id="IPR016454">
    <property type="entry name" value="Cysteine_dSase"/>
</dbReference>
<proteinExistence type="predicted"/>
<evidence type="ECO:0000313" key="5">
    <source>
        <dbReference type="Proteomes" id="UP000306420"/>
    </source>
</evidence>